<evidence type="ECO:0000313" key="1">
    <source>
        <dbReference type="EMBL" id="ALA48547.1"/>
    </source>
</evidence>
<gene>
    <name evidence="1" type="primary">140</name>
    <name evidence="1" type="ORF">LOLLY9_140</name>
</gene>
<dbReference type="KEGG" id="vg:26629501"/>
<name>A0A0K2FMV4_9CAUD</name>
<proteinExistence type="predicted"/>
<organism evidence="1 2">
    <name type="scientific">Mycobacterium phage Lolly9</name>
    <dbReference type="NCBI Taxonomy" id="1698711"/>
    <lineage>
        <taxon>Viruses</taxon>
        <taxon>Duplodnaviria</taxon>
        <taxon>Heunggongvirae</taxon>
        <taxon>Uroviricota</taxon>
        <taxon>Caudoviricetes</taxon>
        <taxon>Vilmaviridae</taxon>
        <taxon>Lclasvirinae</taxon>
        <taxon>Lumosvirus</taxon>
        <taxon>Lumosvirus lolly9</taxon>
    </lineage>
</organism>
<dbReference type="EMBL" id="KT281791">
    <property type="protein sequence ID" value="ALA48547.1"/>
    <property type="molecule type" value="Genomic_DNA"/>
</dbReference>
<protein>
    <submittedName>
        <fullName evidence="1">Uncharacterized protein</fullName>
    </submittedName>
</protein>
<accession>A0A0K2FMV4</accession>
<dbReference type="GeneID" id="26629501"/>
<dbReference type="Proteomes" id="UP000201083">
    <property type="component" value="Segment"/>
</dbReference>
<evidence type="ECO:0000313" key="2">
    <source>
        <dbReference type="Proteomes" id="UP000201083"/>
    </source>
</evidence>
<dbReference type="RefSeq" id="YP_009202516.1">
    <property type="nucleotide sequence ID" value="NC_028843.1"/>
</dbReference>
<reference evidence="1 2" key="1">
    <citation type="submission" date="2015-07" db="EMBL/GenBank/DDBJ databases">
        <authorList>
            <person name="Ntshalintshall L."/>
            <person name="Reedoy K."/>
            <person name="Ramruthan J."/>
            <person name="Borthwick M."/>
            <person name="Moodley O.R."/>
            <person name="Larsen M.H."/>
            <person name="Russell D.H."/>
            <person name="Bowman C.A."/>
            <person name="Pope W.A."/>
            <person name="Mavrich T.H."/>
            <person name="Guerrero C.N."/>
            <person name="Jacobs-Sera D.A."/>
            <person name="Hendrix R.W."/>
            <person name="Hatfull G.F."/>
        </authorList>
    </citation>
    <scope>NUCLEOTIDE SEQUENCE [LARGE SCALE GENOMIC DNA]</scope>
</reference>
<keyword evidence="2" id="KW-1185">Reference proteome</keyword>
<sequence length="48" mass="5426">MLCALVCSAERLPMRVYGLALCVAPVRSWACVWCVPVRCAERVRVWCV</sequence>